<dbReference type="Proteomes" id="UP001595908">
    <property type="component" value="Unassembled WGS sequence"/>
</dbReference>
<reference evidence="2" key="1">
    <citation type="journal article" date="2019" name="Int. J. Syst. Evol. Microbiol.">
        <title>The Global Catalogue of Microorganisms (GCM) 10K type strain sequencing project: providing services to taxonomists for standard genome sequencing and annotation.</title>
        <authorList>
            <consortium name="The Broad Institute Genomics Platform"/>
            <consortium name="The Broad Institute Genome Sequencing Center for Infectious Disease"/>
            <person name="Wu L."/>
            <person name="Ma J."/>
        </authorList>
    </citation>
    <scope>NUCLEOTIDE SEQUENCE [LARGE SCALE GENOMIC DNA]</scope>
    <source>
        <strain evidence="2">ICMP 257</strain>
    </source>
</reference>
<dbReference type="GeneID" id="96256756"/>
<dbReference type="EMBL" id="JBHSJE010000001">
    <property type="protein sequence ID" value="MFC4977694.1"/>
    <property type="molecule type" value="Genomic_DNA"/>
</dbReference>
<comment type="caution">
    <text evidence="1">The sequence shown here is derived from an EMBL/GenBank/DDBJ whole genome shotgun (WGS) entry which is preliminary data.</text>
</comment>
<keyword evidence="2" id="KW-1185">Reference proteome</keyword>
<sequence>MRLLIDVLDGDHATFSGPYGSRAAWHLQKLEAFRTPPRDAEARPSRWRELHDAALGRAFEIAVHPASTVAECLTRSLAEAGRRGVAGPAADALRTWLVDPATDEALDQDLTIEASGLADGDLVVLCIERMPQGCYELAPAPNPAALLERMQLAMNGAAPDAGGRLWGVLLYTTADTELATYVRTHFEDLDALSGPSVRVFLLERRARWAEARRYWREHLDPELYRSLASVRWLRWQPYDPQGAYEVASLLKVAPELLPCLVLFNGRQDLPWGKQKVVFPVEDVTPRYFRTLFGRITEALGEQPGAGLGAPDGEFPPGRAQGDGPAVLRDLLLRSARDRDEEAFRRVSEAQQAISAALTPTRPPGTGYHLNNCKVILTTGSAMTENYNFHGQNTTFVNRPVNTVIQDFQNQHGTTLHADDLRQLLQLTLSSTDLPEADRAEAAQAVHDLATLSGESDTGAFRLRAERLRELLSGAADVAQPALALLASVVAAVTG</sequence>
<protein>
    <submittedName>
        <fullName evidence="1">Uncharacterized protein</fullName>
    </submittedName>
</protein>
<proteinExistence type="predicted"/>
<evidence type="ECO:0000313" key="1">
    <source>
        <dbReference type="EMBL" id="MFC4977694.1"/>
    </source>
</evidence>
<organism evidence="1 2">
    <name type="scientific">Streptomyces atroolivaceus</name>
    <dbReference type="NCBI Taxonomy" id="66869"/>
    <lineage>
        <taxon>Bacteria</taxon>
        <taxon>Bacillati</taxon>
        <taxon>Actinomycetota</taxon>
        <taxon>Actinomycetes</taxon>
        <taxon>Kitasatosporales</taxon>
        <taxon>Streptomycetaceae</taxon>
        <taxon>Streptomyces</taxon>
    </lineage>
</organism>
<name>A0ABV9V3U2_STRAZ</name>
<gene>
    <name evidence="1" type="ORF">ACFPL4_04850</name>
</gene>
<accession>A0ABV9V3U2</accession>
<dbReference type="RefSeq" id="WP_033297597.1">
    <property type="nucleotide sequence ID" value="NZ_JBHSJE010000001.1"/>
</dbReference>
<evidence type="ECO:0000313" key="2">
    <source>
        <dbReference type="Proteomes" id="UP001595908"/>
    </source>
</evidence>